<dbReference type="EMBL" id="JADINH010000001">
    <property type="protein sequence ID" value="MBO8414753.1"/>
    <property type="molecule type" value="Genomic_DNA"/>
</dbReference>
<dbReference type="Proteomes" id="UP000823631">
    <property type="component" value="Unassembled WGS sequence"/>
</dbReference>
<keyword evidence="1" id="KW-0472">Membrane</keyword>
<dbReference type="AlphaFoldDB" id="A0A9D9DAB4"/>
<reference evidence="2" key="2">
    <citation type="journal article" date="2021" name="PeerJ">
        <title>Extensive microbial diversity within the chicken gut microbiome revealed by metagenomics and culture.</title>
        <authorList>
            <person name="Gilroy R."/>
            <person name="Ravi A."/>
            <person name="Getino M."/>
            <person name="Pursley I."/>
            <person name="Horton D.L."/>
            <person name="Alikhan N.F."/>
            <person name="Baker D."/>
            <person name="Gharbi K."/>
            <person name="Hall N."/>
            <person name="Watson M."/>
            <person name="Adriaenssens E.M."/>
            <person name="Foster-Nyarko E."/>
            <person name="Jarju S."/>
            <person name="Secka A."/>
            <person name="Antonio M."/>
            <person name="Oren A."/>
            <person name="Chaudhuri R.R."/>
            <person name="La Ragione R."/>
            <person name="Hildebrand F."/>
            <person name="Pallen M.J."/>
        </authorList>
    </citation>
    <scope>NUCLEOTIDE SEQUENCE</scope>
    <source>
        <strain evidence="2">17213</strain>
    </source>
</reference>
<protein>
    <submittedName>
        <fullName evidence="2">Uncharacterized protein</fullName>
    </submittedName>
</protein>
<keyword evidence="1" id="KW-0812">Transmembrane</keyword>
<proteinExistence type="predicted"/>
<feature type="transmembrane region" description="Helical" evidence="1">
    <location>
        <begin position="62"/>
        <end position="83"/>
    </location>
</feature>
<accession>A0A9D9DAB4</accession>
<evidence type="ECO:0000313" key="2">
    <source>
        <dbReference type="EMBL" id="MBO8414753.1"/>
    </source>
</evidence>
<feature type="transmembrane region" description="Helical" evidence="1">
    <location>
        <begin position="27"/>
        <end position="55"/>
    </location>
</feature>
<reference evidence="2" key="1">
    <citation type="submission" date="2020-10" db="EMBL/GenBank/DDBJ databases">
        <authorList>
            <person name="Gilroy R."/>
        </authorList>
    </citation>
    <scope>NUCLEOTIDE SEQUENCE</scope>
    <source>
        <strain evidence="2">17213</strain>
    </source>
</reference>
<comment type="caution">
    <text evidence="2">The sequence shown here is derived from an EMBL/GenBank/DDBJ whole genome shotgun (WGS) entry which is preliminary data.</text>
</comment>
<sequence length="85" mass="8968">MSGCVWFSLTFLSVCSGIEYWLARSEISLNAVAGALLCLPALIAAAAALPALVLTRKDGRKAVLLFCFALLMFAGRVCCWLIGAG</sequence>
<evidence type="ECO:0000256" key="1">
    <source>
        <dbReference type="SAM" id="Phobius"/>
    </source>
</evidence>
<organism evidence="2 3">
    <name type="scientific">Candidatus Avisuccinivibrio stercorigallinarum</name>
    <dbReference type="NCBI Taxonomy" id="2840704"/>
    <lineage>
        <taxon>Bacteria</taxon>
        <taxon>Pseudomonadati</taxon>
        <taxon>Pseudomonadota</taxon>
        <taxon>Gammaproteobacteria</taxon>
        <taxon>Aeromonadales</taxon>
        <taxon>Succinivibrionaceae</taxon>
        <taxon>Succinivibrionaceae incertae sedis</taxon>
        <taxon>Candidatus Avisuccinivibrio</taxon>
    </lineage>
</organism>
<evidence type="ECO:0000313" key="3">
    <source>
        <dbReference type="Proteomes" id="UP000823631"/>
    </source>
</evidence>
<name>A0A9D9DAB4_9GAMM</name>
<gene>
    <name evidence="2" type="ORF">IAB19_00010</name>
</gene>
<keyword evidence="1" id="KW-1133">Transmembrane helix</keyword>